<protein>
    <submittedName>
        <fullName evidence="2">Uncharacterized protein</fullName>
    </submittedName>
</protein>
<reference evidence="2 3" key="1">
    <citation type="journal article" date="2021" name="BMC Genomics">
        <title>Telomere-to-telomere genome assembly of asparaginase-producing Trichoderma simmonsii.</title>
        <authorList>
            <person name="Chung D."/>
            <person name="Kwon Y.M."/>
            <person name="Yang Y."/>
        </authorList>
    </citation>
    <scope>NUCLEOTIDE SEQUENCE [LARGE SCALE GENOMIC DNA]</scope>
    <source>
        <strain evidence="2 3">GH-Sj1</strain>
    </source>
</reference>
<gene>
    <name evidence="2" type="ORF">H0G86_012266</name>
</gene>
<feature type="compositionally biased region" description="Polar residues" evidence="1">
    <location>
        <begin position="7"/>
        <end position="17"/>
    </location>
</feature>
<evidence type="ECO:0000256" key="1">
    <source>
        <dbReference type="SAM" id="MobiDB-lite"/>
    </source>
</evidence>
<dbReference type="EMBL" id="CP075870">
    <property type="protein sequence ID" value="QYT05373.1"/>
    <property type="molecule type" value="Genomic_DNA"/>
</dbReference>
<evidence type="ECO:0000313" key="2">
    <source>
        <dbReference type="EMBL" id="QYT05373.1"/>
    </source>
</evidence>
<evidence type="ECO:0000313" key="3">
    <source>
        <dbReference type="Proteomes" id="UP000826661"/>
    </source>
</evidence>
<sequence length="81" mass="8773">MIHNKATIRNTANSESGPQAGARLKHSGCRWPCDRRTGIWTYCGLTTHGHLIIATVHPMSASHHLQQKAESVASGKITSAK</sequence>
<accession>A0A8G0LR29</accession>
<keyword evidence="3" id="KW-1185">Reference proteome</keyword>
<name>A0A8G0LR29_9HYPO</name>
<proteinExistence type="predicted"/>
<dbReference type="Proteomes" id="UP000826661">
    <property type="component" value="Chromosome VII"/>
</dbReference>
<dbReference type="AlphaFoldDB" id="A0A8G0LR29"/>
<organism evidence="2 3">
    <name type="scientific">Trichoderma simmonsii</name>
    <dbReference type="NCBI Taxonomy" id="1491479"/>
    <lineage>
        <taxon>Eukaryota</taxon>
        <taxon>Fungi</taxon>
        <taxon>Dikarya</taxon>
        <taxon>Ascomycota</taxon>
        <taxon>Pezizomycotina</taxon>
        <taxon>Sordariomycetes</taxon>
        <taxon>Hypocreomycetidae</taxon>
        <taxon>Hypocreales</taxon>
        <taxon>Hypocreaceae</taxon>
        <taxon>Trichoderma</taxon>
    </lineage>
</organism>
<feature type="region of interest" description="Disordered" evidence="1">
    <location>
        <begin position="1"/>
        <end position="27"/>
    </location>
</feature>